<keyword evidence="1" id="KW-0472">Membrane</keyword>
<evidence type="ECO:0000313" key="3">
    <source>
        <dbReference type="Proteomes" id="UP001596392"/>
    </source>
</evidence>
<keyword evidence="3" id="KW-1185">Reference proteome</keyword>
<evidence type="ECO:0000313" key="2">
    <source>
        <dbReference type="EMBL" id="MFC7241457.1"/>
    </source>
</evidence>
<protein>
    <recommendedName>
        <fullName evidence="4">LemA protein</fullName>
    </recommendedName>
</protein>
<sequence>MWVWNALSFLGGVLAVSLTAYVSLAVNRRKMDGETLARWEAVLFEKSAQLAEAARSLRHHAERYAASADQDARRDRVNDAQERLRIAMEQLRLVGNRRVQIAARVVVHHAYAVAMLGVDDRDPRADQYPDTPPAARLNDALQEFYRAVRQQLRAADPEDVLHEDDFDGIAAGLRPLTPEQRSTTV</sequence>
<dbReference type="Proteomes" id="UP001596392">
    <property type="component" value="Unassembled WGS sequence"/>
</dbReference>
<dbReference type="RefSeq" id="WP_376804925.1">
    <property type="nucleotide sequence ID" value="NZ_JBHTAC010000002.1"/>
</dbReference>
<name>A0ABW2GN33_9ACTN</name>
<evidence type="ECO:0000256" key="1">
    <source>
        <dbReference type="SAM" id="Phobius"/>
    </source>
</evidence>
<comment type="caution">
    <text evidence="2">The sequence shown here is derived from an EMBL/GenBank/DDBJ whole genome shotgun (WGS) entry which is preliminary data.</text>
</comment>
<feature type="transmembrane region" description="Helical" evidence="1">
    <location>
        <begin position="6"/>
        <end position="26"/>
    </location>
</feature>
<accession>A0ABW2GN33</accession>
<proteinExistence type="predicted"/>
<organism evidence="2 3">
    <name type="scientific">Catellatospora aurea</name>
    <dbReference type="NCBI Taxonomy" id="1337874"/>
    <lineage>
        <taxon>Bacteria</taxon>
        <taxon>Bacillati</taxon>
        <taxon>Actinomycetota</taxon>
        <taxon>Actinomycetes</taxon>
        <taxon>Micromonosporales</taxon>
        <taxon>Micromonosporaceae</taxon>
        <taxon>Catellatospora</taxon>
    </lineage>
</organism>
<reference evidence="3" key="1">
    <citation type="journal article" date="2019" name="Int. J. Syst. Evol. Microbiol.">
        <title>The Global Catalogue of Microorganisms (GCM) 10K type strain sequencing project: providing services to taxonomists for standard genome sequencing and annotation.</title>
        <authorList>
            <consortium name="The Broad Institute Genomics Platform"/>
            <consortium name="The Broad Institute Genome Sequencing Center for Infectious Disease"/>
            <person name="Wu L."/>
            <person name="Ma J."/>
        </authorList>
    </citation>
    <scope>NUCLEOTIDE SEQUENCE [LARGE SCALE GENOMIC DNA]</scope>
    <source>
        <strain evidence="3">CGMCC 1.9106</strain>
    </source>
</reference>
<keyword evidence="1" id="KW-1133">Transmembrane helix</keyword>
<dbReference type="EMBL" id="JBHTAC010000002">
    <property type="protein sequence ID" value="MFC7241457.1"/>
    <property type="molecule type" value="Genomic_DNA"/>
</dbReference>
<evidence type="ECO:0008006" key="4">
    <source>
        <dbReference type="Google" id="ProtNLM"/>
    </source>
</evidence>
<gene>
    <name evidence="2" type="ORF">ACFQO7_03075</name>
</gene>
<keyword evidence="1" id="KW-0812">Transmembrane</keyword>